<dbReference type="AlphaFoldDB" id="A0A2U0UFN1"/>
<reference evidence="1 2" key="1">
    <citation type="submission" date="2018-05" db="EMBL/GenBank/DDBJ databases">
        <title>Genomic Encyclopedia of Type Strains, Phase IV (KMG-IV): sequencing the most valuable type-strain genomes for metagenomic binning, comparative biology and taxonomic classification.</title>
        <authorList>
            <person name="Goeker M."/>
        </authorList>
    </citation>
    <scope>NUCLEOTIDE SEQUENCE [LARGE SCALE GENOMIC DNA]</scope>
    <source>
        <strain evidence="1 2">DSM 100333</strain>
    </source>
</reference>
<evidence type="ECO:0000313" key="2">
    <source>
        <dbReference type="Proteomes" id="UP000245870"/>
    </source>
</evidence>
<dbReference type="Proteomes" id="UP000245870">
    <property type="component" value="Unassembled WGS sequence"/>
</dbReference>
<sequence>MKFKTALLWGTFMISLPTFSKSMVDLWLSMPIKMIPYIGHDSRLEMTKYVSTNTKNEVKHSLEGTSKIDTITADYLHITLNSAVELDIKRLPYQSDDSIICVVQTWSAPQKESKVCFYNQEWHPIHLTNPLSDKAKFCQLVKPDTMTQEDFTNISQKLNVILVSASLSVSDQTMVVHRSVPIFSSEENDKIKNMLPTITMKWNGLKFE</sequence>
<gene>
    <name evidence="1" type="ORF">C7379_10646</name>
</gene>
<name>A0A2U0UFN1_9BACT</name>
<dbReference type="EMBL" id="QENY01000006">
    <property type="protein sequence ID" value="PVX56475.1"/>
    <property type="molecule type" value="Genomic_DNA"/>
</dbReference>
<organism evidence="1 2">
    <name type="scientific">Hallella colorans</name>
    <dbReference type="NCBI Taxonomy" id="1703337"/>
    <lineage>
        <taxon>Bacteria</taxon>
        <taxon>Pseudomonadati</taxon>
        <taxon>Bacteroidota</taxon>
        <taxon>Bacteroidia</taxon>
        <taxon>Bacteroidales</taxon>
        <taxon>Prevotellaceae</taxon>
        <taxon>Hallella</taxon>
    </lineage>
</organism>
<proteinExistence type="predicted"/>
<protein>
    <submittedName>
        <fullName evidence="1">Uncharacterized protein DUF3256</fullName>
    </submittedName>
</protein>
<keyword evidence="2" id="KW-1185">Reference proteome</keyword>
<evidence type="ECO:0000313" key="1">
    <source>
        <dbReference type="EMBL" id="PVX56475.1"/>
    </source>
</evidence>
<dbReference type="SUPFAM" id="SSF160925">
    <property type="entry name" value="PG1388-like"/>
    <property type="match status" value="1"/>
</dbReference>
<comment type="caution">
    <text evidence="1">The sequence shown here is derived from an EMBL/GenBank/DDBJ whole genome shotgun (WGS) entry which is preliminary data.</text>
</comment>
<accession>A0A2U0UFN1</accession>
<dbReference type="InterPro" id="IPR021670">
    <property type="entry name" value="DUF3256"/>
</dbReference>
<dbReference type="Pfam" id="PF11644">
    <property type="entry name" value="DUF3256"/>
    <property type="match status" value="1"/>
</dbReference>
<dbReference type="RefSeq" id="WP_165815023.1">
    <property type="nucleotide sequence ID" value="NZ_CAMYAR010000012.1"/>
</dbReference>